<evidence type="ECO:0000313" key="3">
    <source>
        <dbReference type="Proteomes" id="UP000049455"/>
    </source>
</evidence>
<protein>
    <submittedName>
        <fullName evidence="2">Uncharacterized protein</fullName>
    </submittedName>
</protein>
<dbReference type="Proteomes" id="UP000049455">
    <property type="component" value="Unassembled WGS sequence"/>
</dbReference>
<name>A0A0M7BE31_9RHOB</name>
<organism evidence="2 3">
    <name type="scientific">Jannaschia seosinensis</name>
    <dbReference type="NCBI Taxonomy" id="313367"/>
    <lineage>
        <taxon>Bacteria</taxon>
        <taxon>Pseudomonadati</taxon>
        <taxon>Pseudomonadota</taxon>
        <taxon>Alphaproteobacteria</taxon>
        <taxon>Rhodobacterales</taxon>
        <taxon>Roseobacteraceae</taxon>
        <taxon>Jannaschia</taxon>
    </lineage>
</organism>
<accession>A0A0M7BE31</accession>
<keyword evidence="1" id="KW-0472">Membrane</keyword>
<sequence length="57" mass="6169">MNDCFTIPGLGLTCLNTLSFRVAGYEIGATDPNFLAIVLILGALVAFVFKSPVDRRH</sequence>
<dbReference type="AlphaFoldDB" id="A0A0M7BE31"/>
<reference evidence="2 3" key="1">
    <citation type="submission" date="2015-09" db="EMBL/GenBank/DDBJ databases">
        <authorList>
            <person name="Jackson K.R."/>
            <person name="Lunt B.L."/>
            <person name="Fisher J.N.B."/>
            <person name="Gardner A.V."/>
            <person name="Bailey M.E."/>
            <person name="Deus L.M."/>
            <person name="Earl A.S."/>
            <person name="Gibby P.D."/>
            <person name="Hartmann K.A."/>
            <person name="Liu J.E."/>
            <person name="Manci A.M."/>
            <person name="Nielsen D.A."/>
            <person name="Solomon M.B."/>
            <person name="Breakwell D.P."/>
            <person name="Burnett S.H."/>
            <person name="Grose J.H."/>
        </authorList>
    </citation>
    <scope>NUCLEOTIDE SEQUENCE [LARGE SCALE GENOMIC DNA]</scope>
    <source>
        <strain evidence="2 3">CECT 7799</strain>
    </source>
</reference>
<keyword evidence="3" id="KW-1185">Reference proteome</keyword>
<feature type="transmembrane region" description="Helical" evidence="1">
    <location>
        <begin position="34"/>
        <end position="53"/>
    </location>
</feature>
<proteinExistence type="predicted"/>
<keyword evidence="1" id="KW-0812">Transmembrane</keyword>
<gene>
    <name evidence="2" type="ORF">JSE7799_02873</name>
</gene>
<dbReference type="RefSeq" id="WP_186201960.1">
    <property type="nucleotide sequence ID" value="NZ_CYPR01000194.1"/>
</dbReference>
<keyword evidence="1" id="KW-1133">Transmembrane helix</keyword>
<dbReference type="EMBL" id="CYPR01000194">
    <property type="protein sequence ID" value="CUH40143.1"/>
    <property type="molecule type" value="Genomic_DNA"/>
</dbReference>
<evidence type="ECO:0000256" key="1">
    <source>
        <dbReference type="SAM" id="Phobius"/>
    </source>
</evidence>
<evidence type="ECO:0000313" key="2">
    <source>
        <dbReference type="EMBL" id="CUH40143.1"/>
    </source>
</evidence>
<dbReference type="STRING" id="313367.JSE7799_02873"/>